<dbReference type="SUPFAM" id="SSF109640">
    <property type="entry name" value="KRAB domain (Kruppel-associated box)"/>
    <property type="match status" value="1"/>
</dbReference>
<dbReference type="CDD" id="cd07765">
    <property type="entry name" value="KRAB_A-box"/>
    <property type="match status" value="1"/>
</dbReference>
<keyword evidence="4" id="KW-1185">Reference proteome</keyword>
<dbReference type="GeneTree" id="ENSGT01150000286944"/>
<evidence type="ECO:0000313" key="4">
    <source>
        <dbReference type="Proteomes" id="UP000594220"/>
    </source>
</evidence>
<accession>A0A7M4EJY7</accession>
<dbReference type="Ensembl" id="ENSCPRT00005012786.1">
    <property type="protein sequence ID" value="ENSCPRP00005010841.1"/>
    <property type="gene ID" value="ENSCPRG00005007371.1"/>
</dbReference>
<dbReference type="Gene3D" id="6.10.140.140">
    <property type="match status" value="1"/>
</dbReference>
<evidence type="ECO:0000259" key="2">
    <source>
        <dbReference type="PROSITE" id="PS50805"/>
    </source>
</evidence>
<dbReference type="PANTHER" id="PTHR23232">
    <property type="entry name" value="KRAB DOMAIN C2H2 ZINC FINGER"/>
    <property type="match status" value="1"/>
</dbReference>
<reference evidence="3" key="2">
    <citation type="submission" date="2025-09" db="UniProtKB">
        <authorList>
            <consortium name="Ensembl"/>
        </authorList>
    </citation>
    <scope>IDENTIFICATION</scope>
</reference>
<reference evidence="3" key="1">
    <citation type="submission" date="2025-08" db="UniProtKB">
        <authorList>
            <consortium name="Ensembl"/>
        </authorList>
    </citation>
    <scope>IDENTIFICATION</scope>
</reference>
<feature type="domain" description="KRAB" evidence="2">
    <location>
        <begin position="6"/>
        <end position="78"/>
    </location>
</feature>
<evidence type="ECO:0000256" key="1">
    <source>
        <dbReference type="SAM" id="MobiDB-lite"/>
    </source>
</evidence>
<name>A0A7M4EJY7_CROPO</name>
<evidence type="ECO:0000313" key="3">
    <source>
        <dbReference type="Ensembl" id="ENSCPRP00005010841.1"/>
    </source>
</evidence>
<feature type="region of interest" description="Disordered" evidence="1">
    <location>
        <begin position="77"/>
        <end position="106"/>
    </location>
</feature>
<dbReference type="PANTHER" id="PTHR23232:SF142">
    <property type="entry name" value="GASTRULA ZINC FINGER PROTEIN XLCGF57.1-LIKE-RELATED"/>
    <property type="match status" value="1"/>
</dbReference>
<dbReference type="AlphaFoldDB" id="A0A7M4EJY7"/>
<protein>
    <recommendedName>
        <fullName evidence="2">KRAB domain-containing protein</fullName>
    </recommendedName>
</protein>
<organism evidence="3 4">
    <name type="scientific">Crocodylus porosus</name>
    <name type="common">Saltwater crocodile</name>
    <name type="synonym">Estuarine crocodile</name>
    <dbReference type="NCBI Taxonomy" id="8502"/>
    <lineage>
        <taxon>Eukaryota</taxon>
        <taxon>Metazoa</taxon>
        <taxon>Chordata</taxon>
        <taxon>Craniata</taxon>
        <taxon>Vertebrata</taxon>
        <taxon>Euteleostomi</taxon>
        <taxon>Archelosauria</taxon>
        <taxon>Archosauria</taxon>
        <taxon>Crocodylia</taxon>
        <taxon>Longirostres</taxon>
        <taxon>Crocodylidae</taxon>
        <taxon>Crocodylus</taxon>
    </lineage>
</organism>
<dbReference type="Pfam" id="PF01352">
    <property type="entry name" value="KRAB"/>
    <property type="match status" value="1"/>
</dbReference>
<dbReference type="GO" id="GO:0006355">
    <property type="term" value="P:regulation of DNA-templated transcription"/>
    <property type="evidence" value="ECO:0007669"/>
    <property type="project" value="InterPro"/>
</dbReference>
<dbReference type="Proteomes" id="UP000594220">
    <property type="component" value="Unplaced"/>
</dbReference>
<dbReference type="PROSITE" id="PS50805">
    <property type="entry name" value="KRAB"/>
    <property type="match status" value="1"/>
</dbReference>
<dbReference type="SMART" id="SM00349">
    <property type="entry name" value="KRAB"/>
    <property type="match status" value="1"/>
</dbReference>
<dbReference type="InterPro" id="IPR001909">
    <property type="entry name" value="KRAB"/>
</dbReference>
<dbReference type="InterPro" id="IPR036051">
    <property type="entry name" value="KRAB_dom_sf"/>
</dbReference>
<sequence length="150" mass="16600">FLCQCFTFEMVAVYFTKEQWALLDPGRRALYKEGTLENYATVASLAGFLISKPSLISRLEQGEELWVQAWQNCKEREIPGDSSPGEESAKLMGSPRHPQPISSPATTGGRIHPLLPALMKTNPLAQVLLHLSGTRVQCCSTLLESLKNIL</sequence>
<dbReference type="InterPro" id="IPR050169">
    <property type="entry name" value="Krueppel_C2H2_ZnF"/>
</dbReference>
<proteinExistence type="predicted"/>